<reference evidence="3 4" key="1">
    <citation type="submission" date="2014-09" db="EMBL/GenBank/DDBJ databases">
        <title>Butyrate-producing bacteria isolated from human gut.</title>
        <authorList>
            <person name="Zhang Q."/>
            <person name="Zhao L."/>
        </authorList>
    </citation>
    <scope>NUCLEOTIDE SEQUENCE [LARGE SCALE GENOMIC DNA]</scope>
    <source>
        <strain evidence="3 4">21</strain>
    </source>
</reference>
<evidence type="ECO:0000313" key="3">
    <source>
        <dbReference type="EMBL" id="PWE87775.1"/>
    </source>
</evidence>
<comment type="caution">
    <text evidence="3">The sequence shown here is derived from an EMBL/GenBank/DDBJ whole genome shotgun (WGS) entry which is preliminary data.</text>
</comment>
<dbReference type="Pfam" id="PF10531">
    <property type="entry name" value="SLBB"/>
    <property type="match status" value="1"/>
</dbReference>
<dbReference type="GO" id="GO:0015627">
    <property type="term" value="C:type II protein secretion system complex"/>
    <property type="evidence" value="ECO:0007669"/>
    <property type="project" value="TreeGrafter"/>
</dbReference>
<dbReference type="Proteomes" id="UP000245288">
    <property type="component" value="Unassembled WGS sequence"/>
</dbReference>
<dbReference type="GO" id="GO:0015628">
    <property type="term" value="P:protein secretion by the type II secretion system"/>
    <property type="evidence" value="ECO:0007669"/>
    <property type="project" value="TreeGrafter"/>
</dbReference>
<evidence type="ECO:0000256" key="1">
    <source>
        <dbReference type="SAM" id="SignalP"/>
    </source>
</evidence>
<dbReference type="PANTHER" id="PTHR21180">
    <property type="entry name" value="ENDONUCLEASE/EXONUCLEASE/PHOSPHATASE FAMILY DOMAIN-CONTAINING PROTEIN 1"/>
    <property type="match status" value="1"/>
</dbReference>
<keyword evidence="4" id="KW-1185">Reference proteome</keyword>
<dbReference type="InterPro" id="IPR004509">
    <property type="entry name" value="Competence_ComEA_HhH"/>
</dbReference>
<protein>
    <recommendedName>
        <fullName evidence="2">Helix-hairpin-helix DNA-binding motif class 1 domain-containing protein</fullName>
    </recommendedName>
</protein>
<dbReference type="NCBIfam" id="TIGR00426">
    <property type="entry name" value="competence protein ComEA helix-hairpin-helix repeat region"/>
    <property type="match status" value="1"/>
</dbReference>
<dbReference type="InterPro" id="IPR019554">
    <property type="entry name" value="Soluble_ligand-bd"/>
</dbReference>
<feature type="signal peptide" evidence="1">
    <location>
        <begin position="1"/>
        <end position="25"/>
    </location>
</feature>
<dbReference type="PROSITE" id="PS51257">
    <property type="entry name" value="PROKAR_LIPOPROTEIN"/>
    <property type="match status" value="1"/>
</dbReference>
<dbReference type="SMART" id="SM00278">
    <property type="entry name" value="HhH1"/>
    <property type="match status" value="2"/>
</dbReference>
<dbReference type="InterPro" id="IPR003583">
    <property type="entry name" value="Hlx-hairpin-Hlx_DNA-bd_motif"/>
</dbReference>
<evidence type="ECO:0000259" key="2">
    <source>
        <dbReference type="SMART" id="SM00278"/>
    </source>
</evidence>
<gene>
    <name evidence="3" type="ORF">LG34_01685</name>
</gene>
<dbReference type="GO" id="GO:0003677">
    <property type="term" value="F:DNA binding"/>
    <property type="evidence" value="ECO:0007669"/>
    <property type="project" value="InterPro"/>
</dbReference>
<feature type="domain" description="Helix-hairpin-helix DNA-binding motif class 1" evidence="2">
    <location>
        <begin position="187"/>
        <end position="206"/>
    </location>
</feature>
<name>A0A2V1JWC2_EUBRA</name>
<dbReference type="GO" id="GO:0006281">
    <property type="term" value="P:DNA repair"/>
    <property type="evidence" value="ECO:0007669"/>
    <property type="project" value="InterPro"/>
</dbReference>
<feature type="domain" description="Helix-hairpin-helix DNA-binding motif class 1" evidence="2">
    <location>
        <begin position="157"/>
        <end position="176"/>
    </location>
</feature>
<dbReference type="AlphaFoldDB" id="A0A2V1JWC2"/>
<organism evidence="3 4">
    <name type="scientific">Eubacterium ramulus</name>
    <dbReference type="NCBI Taxonomy" id="39490"/>
    <lineage>
        <taxon>Bacteria</taxon>
        <taxon>Bacillati</taxon>
        <taxon>Bacillota</taxon>
        <taxon>Clostridia</taxon>
        <taxon>Eubacteriales</taxon>
        <taxon>Eubacteriaceae</taxon>
        <taxon>Eubacterium</taxon>
    </lineage>
</organism>
<proteinExistence type="predicted"/>
<keyword evidence="1" id="KW-0732">Signal</keyword>
<sequence length="210" mass="22742">MNFILKRWLRMIVSIGMICMLTACGANPDQFLDNGAEDAYELSVTEQTSKEQASADSVNEAEPVSESLYVYVCGAVATPGVYEVSVDSRIYEAVEQAGGMLDTAKTEAVNLAEPLTDGQMIRIPFQGEETVTQEDAATQNSGIRSDGKVNINTASAEELMTLKGIGQTRAEQIIAYREKHGAFASIEGIMEVDGIKQGTFDKLKDNITVQ</sequence>
<dbReference type="InterPro" id="IPR051675">
    <property type="entry name" value="Endo/Exo/Phosphatase_dom_1"/>
</dbReference>
<dbReference type="Pfam" id="PF12836">
    <property type="entry name" value="HHH_3"/>
    <property type="match status" value="1"/>
</dbReference>
<dbReference type="Gene3D" id="1.10.150.310">
    <property type="entry name" value="Tex RuvX-like domain-like"/>
    <property type="match status" value="1"/>
</dbReference>
<dbReference type="PANTHER" id="PTHR21180:SF32">
    <property type="entry name" value="ENDONUCLEASE_EXONUCLEASE_PHOSPHATASE FAMILY DOMAIN-CONTAINING PROTEIN 1"/>
    <property type="match status" value="1"/>
</dbReference>
<accession>A0A2V1JWC2</accession>
<evidence type="ECO:0000313" key="4">
    <source>
        <dbReference type="Proteomes" id="UP000245288"/>
    </source>
</evidence>
<dbReference type="SUPFAM" id="SSF47781">
    <property type="entry name" value="RuvA domain 2-like"/>
    <property type="match status" value="1"/>
</dbReference>
<dbReference type="EMBL" id="JRFU01000014">
    <property type="protein sequence ID" value="PWE87775.1"/>
    <property type="molecule type" value="Genomic_DNA"/>
</dbReference>
<dbReference type="Gene3D" id="3.10.560.10">
    <property type="entry name" value="Outer membrane lipoprotein wza domain like"/>
    <property type="match status" value="1"/>
</dbReference>
<dbReference type="InterPro" id="IPR010994">
    <property type="entry name" value="RuvA_2-like"/>
</dbReference>
<feature type="chain" id="PRO_5016172023" description="Helix-hairpin-helix DNA-binding motif class 1 domain-containing protein" evidence="1">
    <location>
        <begin position="26"/>
        <end position="210"/>
    </location>
</feature>